<organism evidence="1 2">
    <name type="scientific">Coffea arabica</name>
    <name type="common">Arabian coffee</name>
    <dbReference type="NCBI Taxonomy" id="13443"/>
    <lineage>
        <taxon>Eukaryota</taxon>
        <taxon>Viridiplantae</taxon>
        <taxon>Streptophyta</taxon>
        <taxon>Embryophyta</taxon>
        <taxon>Tracheophyta</taxon>
        <taxon>Spermatophyta</taxon>
        <taxon>Magnoliopsida</taxon>
        <taxon>eudicotyledons</taxon>
        <taxon>Gunneridae</taxon>
        <taxon>Pentapetalae</taxon>
        <taxon>asterids</taxon>
        <taxon>lamiids</taxon>
        <taxon>Gentianales</taxon>
        <taxon>Rubiaceae</taxon>
        <taxon>Ixoroideae</taxon>
        <taxon>Gardenieae complex</taxon>
        <taxon>Bertiereae - Coffeeae clade</taxon>
        <taxon>Coffeeae</taxon>
        <taxon>Coffea</taxon>
    </lineage>
</organism>
<reference evidence="1" key="1">
    <citation type="journal article" date="2025" name="Foods">
        <title>Unveiling the Microbial Signatures of Arabica Coffee Cherries: Insights into Ripeness Specific Diversity, Functional Traits, and Implications for Quality and Safety.</title>
        <authorList>
            <consortium name="RefSeq"/>
            <person name="Tenea G.N."/>
            <person name="Cifuentes V."/>
            <person name="Reyes P."/>
            <person name="Cevallos-Vallejos M."/>
        </authorList>
    </citation>
    <scope>NUCLEOTIDE SEQUENCE [LARGE SCALE GENOMIC DNA]</scope>
</reference>
<dbReference type="AlphaFoldDB" id="A0A6P6SK46"/>
<dbReference type="RefSeq" id="XP_027066505.2">
    <property type="nucleotide sequence ID" value="XM_027210704.2"/>
</dbReference>
<protein>
    <submittedName>
        <fullName evidence="2">Uncharacterized protein</fullName>
    </submittedName>
</protein>
<sequence length="135" mass="15241">MKHGTAKTEERAKVLEKEAMKVGLKTKEELKPWEQHSAVITIPRFDYNAPSSLLSLSHSGFLVTCPITKKRRTSVSTEEELGNSLERKDAANDFGEPVAVWLLYLLVLSKFCTMACPAWHGYIFHGNIECCDRLD</sequence>
<evidence type="ECO:0000313" key="2">
    <source>
        <dbReference type="RefSeq" id="XP_027066505.2"/>
    </source>
</evidence>
<gene>
    <name evidence="2" type="primary">LOC113692313</name>
</gene>
<reference evidence="2" key="2">
    <citation type="submission" date="2025-08" db="UniProtKB">
        <authorList>
            <consortium name="RefSeq"/>
        </authorList>
    </citation>
    <scope>IDENTIFICATION</scope>
    <source>
        <tissue evidence="2">Leaves</tissue>
    </source>
</reference>
<dbReference type="OrthoDB" id="367221at2759"/>
<name>A0A6P6SK46_COFAR</name>
<evidence type="ECO:0000313" key="1">
    <source>
        <dbReference type="Proteomes" id="UP001652660"/>
    </source>
</evidence>
<dbReference type="Proteomes" id="UP001652660">
    <property type="component" value="Chromosome 11e"/>
</dbReference>
<keyword evidence="1" id="KW-1185">Reference proteome</keyword>
<dbReference type="GeneID" id="113692313"/>
<accession>A0A6P6SK46</accession>
<proteinExistence type="predicted"/>